<evidence type="ECO:0008006" key="6">
    <source>
        <dbReference type="Google" id="ProtNLM"/>
    </source>
</evidence>
<dbReference type="Gene3D" id="1.10.630.10">
    <property type="entry name" value="Cytochrome P450"/>
    <property type="match status" value="1"/>
</dbReference>
<dbReference type="InterPro" id="IPR017972">
    <property type="entry name" value="Cyt_P450_CS"/>
</dbReference>
<keyword evidence="3" id="KW-0560">Oxidoreductase</keyword>
<dbReference type="CDD" id="cd20619">
    <property type="entry name" value="CYP_XplA"/>
    <property type="match status" value="1"/>
</dbReference>
<keyword evidence="5" id="KW-1185">Reference proteome</keyword>
<dbReference type="SUPFAM" id="SSF48264">
    <property type="entry name" value="Cytochrome P450"/>
    <property type="match status" value="1"/>
</dbReference>
<dbReference type="PANTHER" id="PTHR46696">
    <property type="entry name" value="P450, PUTATIVE (EUROFUNG)-RELATED"/>
    <property type="match status" value="1"/>
</dbReference>
<comment type="caution">
    <text evidence="4">The sequence shown here is derived from an EMBL/GenBank/DDBJ whole genome shotgun (WGS) entry which is preliminary data.</text>
</comment>
<dbReference type="RefSeq" id="WP_045023052.1">
    <property type="nucleotide sequence ID" value="NZ_CP166106.1"/>
</dbReference>
<dbReference type="Proteomes" id="UP000032564">
    <property type="component" value="Unassembled WGS sequence"/>
</dbReference>
<accession>A0ABR5D1C6</accession>
<dbReference type="Pfam" id="PF00067">
    <property type="entry name" value="p450"/>
    <property type="match status" value="1"/>
</dbReference>
<gene>
    <name evidence="4" type="ORF">RP75_23855</name>
</gene>
<organism evidence="4 5">
    <name type="scientific">Agrobacterium arsenijevicii</name>
    <dbReference type="NCBI Taxonomy" id="1585697"/>
    <lineage>
        <taxon>Bacteria</taxon>
        <taxon>Pseudomonadati</taxon>
        <taxon>Pseudomonadota</taxon>
        <taxon>Alphaproteobacteria</taxon>
        <taxon>Hyphomicrobiales</taxon>
        <taxon>Rhizobiaceae</taxon>
        <taxon>Rhizobium/Agrobacterium group</taxon>
        <taxon>Agrobacterium</taxon>
    </lineage>
</organism>
<keyword evidence="3" id="KW-0408">Iron</keyword>
<evidence type="ECO:0000256" key="1">
    <source>
        <dbReference type="ARBA" id="ARBA00001971"/>
    </source>
</evidence>
<sequence length="396" mass="45169">MLNTSAPHDKYLPWGDAGFRANPYPWYAKLRKDFPVYKIDNREYVVTRYDDYLEFVRHPAMSMTEPGWVAPHSWHVFLNTVLFYNPPKHTAMRRHSNKWFTPKLVKEWVKNTAEVTNQALDGIGPDGLVEAHHNLCVMPTHATMCRVLGVPEDNVEETIENVLRIVMAQSPVSTAEQESESIKGFEYLFGRCRAMIADKRKNPGDGLLDALIAAQEKGELTEDEVLETLVLFYFSGAPNPAYVLASCLEHFARNPEVFELYRTQPEARHAIINEFFRLYPPELSFTRYNTEDIEIRGVKIPTGSRIRFMTAAVNRDQEVFPNPDAFDHTRPPEASQNLTFGIGTHSCAGQVISRVEVETVLSTIADRYKHIGLSGTPTVMHDDRIRNYLTLPLQLS</sequence>
<keyword evidence="3" id="KW-0349">Heme</keyword>
<comment type="similarity">
    <text evidence="2 3">Belongs to the cytochrome P450 family.</text>
</comment>
<evidence type="ECO:0000256" key="2">
    <source>
        <dbReference type="ARBA" id="ARBA00010617"/>
    </source>
</evidence>
<proteinExistence type="inferred from homology"/>
<dbReference type="EMBL" id="JWIT01000025">
    <property type="protein sequence ID" value="KJF70888.1"/>
    <property type="molecule type" value="Genomic_DNA"/>
</dbReference>
<evidence type="ECO:0000313" key="4">
    <source>
        <dbReference type="EMBL" id="KJF70888.1"/>
    </source>
</evidence>
<dbReference type="PANTHER" id="PTHR46696:SF1">
    <property type="entry name" value="CYTOCHROME P450 YJIB-RELATED"/>
    <property type="match status" value="1"/>
</dbReference>
<evidence type="ECO:0000256" key="3">
    <source>
        <dbReference type="RuleBase" id="RU000461"/>
    </source>
</evidence>
<dbReference type="PRINTS" id="PR00359">
    <property type="entry name" value="BP450"/>
</dbReference>
<protein>
    <recommendedName>
        <fullName evidence="6">Cytochrome P450</fullName>
    </recommendedName>
</protein>
<name>A0ABR5D1C6_9HYPH</name>
<evidence type="ECO:0000313" key="5">
    <source>
        <dbReference type="Proteomes" id="UP000032564"/>
    </source>
</evidence>
<keyword evidence="3" id="KW-0503">Monooxygenase</keyword>
<dbReference type="InterPro" id="IPR036396">
    <property type="entry name" value="Cyt_P450_sf"/>
</dbReference>
<reference evidence="4 5" key="1">
    <citation type="submission" date="2014-12" db="EMBL/GenBank/DDBJ databases">
        <authorList>
            <person name="Kuzmanovic N."/>
            <person name="Pulawska J."/>
            <person name="Obradovic A."/>
        </authorList>
    </citation>
    <scope>NUCLEOTIDE SEQUENCE [LARGE SCALE GENOMIC DNA]</scope>
    <source>
        <strain evidence="4 5">KFB 330</strain>
    </source>
</reference>
<keyword evidence="3" id="KW-0479">Metal-binding</keyword>
<dbReference type="InterPro" id="IPR002397">
    <property type="entry name" value="Cyt_P450_B"/>
</dbReference>
<comment type="cofactor">
    <cofactor evidence="1">
        <name>heme</name>
        <dbReference type="ChEBI" id="CHEBI:30413"/>
    </cofactor>
</comment>
<dbReference type="PROSITE" id="PS00086">
    <property type="entry name" value="CYTOCHROME_P450"/>
    <property type="match status" value="1"/>
</dbReference>
<dbReference type="InterPro" id="IPR001128">
    <property type="entry name" value="Cyt_P450"/>
</dbReference>